<evidence type="ECO:0000313" key="10">
    <source>
        <dbReference type="Proteomes" id="UP000029995"/>
    </source>
</evidence>
<evidence type="ECO:0000256" key="3">
    <source>
        <dbReference type="ARBA" id="ARBA00022448"/>
    </source>
</evidence>
<evidence type="ECO:0000313" key="9">
    <source>
        <dbReference type="EMBL" id="KGM33469.1"/>
    </source>
</evidence>
<dbReference type="PANTHER" id="PTHR36838:SF1">
    <property type="entry name" value="SLR1864 PROTEIN"/>
    <property type="match status" value="1"/>
</dbReference>
<keyword evidence="7 8" id="KW-0472">Membrane</keyword>
<evidence type="ECO:0000256" key="2">
    <source>
        <dbReference type="ARBA" id="ARBA00010145"/>
    </source>
</evidence>
<feature type="transmembrane region" description="Helical" evidence="8">
    <location>
        <begin position="217"/>
        <end position="235"/>
    </location>
</feature>
<dbReference type="Pfam" id="PF03547">
    <property type="entry name" value="Mem_trans"/>
    <property type="match status" value="1"/>
</dbReference>
<reference evidence="9 10" key="1">
    <citation type="submission" date="2014-01" db="EMBL/GenBank/DDBJ databases">
        <title>Genome sequence determination for a cystic fibrosis isolate, Inquilinus limosus.</title>
        <authorList>
            <person name="Pino M."/>
            <person name="Di Conza J."/>
            <person name="Gutkind G."/>
        </authorList>
    </citation>
    <scope>NUCLEOTIDE SEQUENCE [LARGE SCALE GENOMIC DNA]</scope>
    <source>
        <strain evidence="9 10">MP06</strain>
    </source>
</reference>
<feature type="transmembrane region" description="Helical" evidence="8">
    <location>
        <begin position="157"/>
        <end position="173"/>
    </location>
</feature>
<keyword evidence="3" id="KW-0813">Transport</keyword>
<dbReference type="OrthoDB" id="3238001at2"/>
<proteinExistence type="inferred from homology"/>
<keyword evidence="6 8" id="KW-1133">Transmembrane helix</keyword>
<comment type="similarity">
    <text evidence="2">Belongs to the auxin efflux carrier (TC 2.A.69) family.</text>
</comment>
<sequence>MIDLIAALIPVLAPVIASAAVGYVWARSRHPFDLGFVTRLVTYVGSPCLVFSTLTKFHVPAGEIIGQAGLAMLSVFACGLVGGLALYATGRAVRPLLPTVMLPNAGNLGLPIAYFAFGDEGLALALPFSAAMTLLQFTVGVSCASGHSRWTEILKTPTIYAILLAIAFAAGGIDTPRWLGNATELLGGVTLPLMLIALGVSLASLRIANLGRALWLAALRLGLGLAAGYGVVWLADIPQPAAAILILQSAMPPAVFNYLFAARYGGPVEEVAGAVVVGTVISLLTLPVLLAILMA</sequence>
<evidence type="ECO:0000256" key="6">
    <source>
        <dbReference type="ARBA" id="ARBA00022989"/>
    </source>
</evidence>
<dbReference type="Proteomes" id="UP000029995">
    <property type="component" value="Unassembled WGS sequence"/>
</dbReference>
<dbReference type="GO" id="GO:0005886">
    <property type="term" value="C:plasma membrane"/>
    <property type="evidence" value="ECO:0007669"/>
    <property type="project" value="UniProtKB-SubCell"/>
</dbReference>
<dbReference type="InterPro" id="IPR038770">
    <property type="entry name" value="Na+/solute_symporter_sf"/>
</dbReference>
<evidence type="ECO:0000256" key="1">
    <source>
        <dbReference type="ARBA" id="ARBA00004651"/>
    </source>
</evidence>
<feature type="transmembrane region" description="Helical" evidence="8">
    <location>
        <begin position="185"/>
        <end position="205"/>
    </location>
</feature>
<dbReference type="RefSeq" id="WP_034838784.1">
    <property type="nucleotide sequence ID" value="NZ_JANX01000180.1"/>
</dbReference>
<comment type="subcellular location">
    <subcellularLocation>
        <location evidence="1">Cell membrane</location>
        <topology evidence="1">Multi-pass membrane protein</topology>
    </subcellularLocation>
</comment>
<name>A0A0A0D5U5_9PROT</name>
<evidence type="ECO:0000256" key="7">
    <source>
        <dbReference type="ARBA" id="ARBA00023136"/>
    </source>
</evidence>
<protein>
    <recommendedName>
        <fullName evidence="11">Transporter</fullName>
    </recommendedName>
</protein>
<feature type="transmembrane region" description="Helical" evidence="8">
    <location>
        <begin position="100"/>
        <end position="117"/>
    </location>
</feature>
<keyword evidence="4" id="KW-1003">Cell membrane</keyword>
<dbReference type="GO" id="GO:0055085">
    <property type="term" value="P:transmembrane transport"/>
    <property type="evidence" value="ECO:0007669"/>
    <property type="project" value="InterPro"/>
</dbReference>
<evidence type="ECO:0000256" key="8">
    <source>
        <dbReference type="SAM" id="Phobius"/>
    </source>
</evidence>
<keyword evidence="5 8" id="KW-0812">Transmembrane</keyword>
<comment type="caution">
    <text evidence="9">The sequence shown here is derived from an EMBL/GenBank/DDBJ whole genome shotgun (WGS) entry which is preliminary data.</text>
</comment>
<dbReference type="EMBL" id="JANX01000180">
    <property type="protein sequence ID" value="KGM33469.1"/>
    <property type="molecule type" value="Genomic_DNA"/>
</dbReference>
<feature type="transmembrane region" description="Helical" evidence="8">
    <location>
        <begin position="64"/>
        <end position="88"/>
    </location>
</feature>
<evidence type="ECO:0000256" key="5">
    <source>
        <dbReference type="ARBA" id="ARBA00022692"/>
    </source>
</evidence>
<evidence type="ECO:0008006" key="11">
    <source>
        <dbReference type="Google" id="ProtNLM"/>
    </source>
</evidence>
<evidence type="ECO:0000256" key="4">
    <source>
        <dbReference type="ARBA" id="ARBA00022475"/>
    </source>
</evidence>
<feature type="transmembrane region" description="Helical" evidence="8">
    <location>
        <begin position="123"/>
        <end position="145"/>
    </location>
</feature>
<organism evidence="9 10">
    <name type="scientific">Inquilinus limosus MP06</name>
    <dbReference type="NCBI Taxonomy" id="1398085"/>
    <lineage>
        <taxon>Bacteria</taxon>
        <taxon>Pseudomonadati</taxon>
        <taxon>Pseudomonadota</taxon>
        <taxon>Alphaproteobacteria</taxon>
        <taxon>Rhodospirillales</taxon>
        <taxon>Rhodospirillaceae</taxon>
        <taxon>Inquilinus</taxon>
    </lineage>
</organism>
<dbReference type="AlphaFoldDB" id="A0A0A0D5U5"/>
<accession>A0A0A0D5U5</accession>
<dbReference type="InterPro" id="IPR004776">
    <property type="entry name" value="Mem_transp_PIN-like"/>
</dbReference>
<gene>
    <name evidence="9" type="ORF">P409_15645</name>
</gene>
<dbReference type="Gene3D" id="1.20.1530.20">
    <property type="match status" value="1"/>
</dbReference>
<feature type="transmembrane region" description="Helical" evidence="8">
    <location>
        <begin position="272"/>
        <end position="294"/>
    </location>
</feature>
<dbReference type="PANTHER" id="PTHR36838">
    <property type="entry name" value="AUXIN EFFLUX CARRIER FAMILY PROTEIN"/>
    <property type="match status" value="1"/>
</dbReference>
<feature type="transmembrane region" description="Helical" evidence="8">
    <location>
        <begin position="241"/>
        <end position="260"/>
    </location>
</feature>